<dbReference type="EMBL" id="JGYD01000027">
    <property type="protein sequence ID" value="KSV16200.1"/>
    <property type="molecule type" value="Genomic_DNA"/>
</dbReference>
<dbReference type="EMBL" id="CP141531">
    <property type="protein sequence ID" value="WRO07253.1"/>
    <property type="molecule type" value="Genomic_DNA"/>
</dbReference>
<keyword evidence="3" id="KW-0408">Iron</keyword>
<reference evidence="6 8" key="1">
    <citation type="journal article" date="2015" name="Sci. Rep.">
        <title>A comparative genomics and reductive dehalogenase gene transcription study of two chloroethene-respiring bacteria, Dehalococcoides mccartyi strains MB and 11a.</title>
        <authorList>
            <person name="Low A."/>
            <person name="Shen Z."/>
            <person name="Cheng D."/>
            <person name="Rogers M.J."/>
            <person name="Lee P.K."/>
            <person name="He J."/>
        </authorList>
    </citation>
    <scope>NUCLEOTIDE SEQUENCE [LARGE SCALE GENOMIC DNA]</scope>
    <source>
        <strain evidence="6 8">MB</strain>
    </source>
</reference>
<dbReference type="PROSITE" id="PS51379">
    <property type="entry name" value="4FE4S_FER_2"/>
    <property type="match status" value="2"/>
</dbReference>
<sequence>MLHRVPHHSTKYISLDTRLCQACWKCVETCPNGVLDKVNLPFHKHARISWPDNCKGCQKCVRVCPEKAITLSQTNIHHNKEIA</sequence>
<feature type="domain" description="4Fe-4S ferredoxin-type" evidence="5">
    <location>
        <begin position="44"/>
        <end position="74"/>
    </location>
</feature>
<dbReference type="SUPFAM" id="SSF54862">
    <property type="entry name" value="4Fe-4S ferredoxins"/>
    <property type="match status" value="1"/>
</dbReference>
<dbReference type="PANTHER" id="PTHR43687">
    <property type="entry name" value="ADENYLYLSULFATE REDUCTASE, BETA SUBUNIT"/>
    <property type="match status" value="1"/>
</dbReference>
<keyword evidence="1" id="KW-0004">4Fe-4S</keyword>
<dbReference type="Proteomes" id="UP000053577">
    <property type="component" value="Unassembled WGS sequence"/>
</dbReference>
<feature type="domain" description="4Fe-4S ferredoxin-type" evidence="5">
    <location>
        <begin position="11"/>
        <end position="40"/>
    </location>
</feature>
<organism evidence="6 8">
    <name type="scientific">Dehalococcoides mccartyi</name>
    <dbReference type="NCBI Taxonomy" id="61435"/>
    <lineage>
        <taxon>Bacteria</taxon>
        <taxon>Bacillati</taxon>
        <taxon>Chloroflexota</taxon>
        <taxon>Dehalococcoidia</taxon>
        <taxon>Dehalococcoidales</taxon>
        <taxon>Dehalococcoidaceae</taxon>
        <taxon>Dehalococcoides</taxon>
    </lineage>
</organism>
<accession>A0A0V8LXF2</accession>
<dbReference type="PROSITE" id="PS00198">
    <property type="entry name" value="4FE4S_FER_1"/>
    <property type="match status" value="1"/>
</dbReference>
<dbReference type="Gene3D" id="3.30.70.20">
    <property type="match status" value="1"/>
</dbReference>
<keyword evidence="4" id="KW-0411">Iron-sulfur</keyword>
<reference evidence="7" key="2">
    <citation type="submission" date="2023-12" db="EMBL/GenBank/DDBJ databases">
        <title>Isolation of organohalide respiring bacteria Dehalococcoides mccartyi strain GPTCE1 in groundwater collected near a chemical plant in Suzhou, China.</title>
        <authorList>
            <person name="Liu G."/>
        </authorList>
    </citation>
    <scope>NUCLEOTIDE SEQUENCE</scope>
    <source>
        <strain evidence="7">GPTCE1</strain>
    </source>
</reference>
<dbReference type="AlphaFoldDB" id="A0A0V8LXF2"/>
<evidence type="ECO:0000256" key="4">
    <source>
        <dbReference type="ARBA" id="ARBA00023014"/>
    </source>
</evidence>
<dbReference type="InterPro" id="IPR017900">
    <property type="entry name" value="4Fe4S_Fe_S_CS"/>
</dbReference>
<proteinExistence type="predicted"/>
<evidence type="ECO:0000313" key="8">
    <source>
        <dbReference type="Proteomes" id="UP000053577"/>
    </source>
</evidence>
<dbReference type="GO" id="GO:0046872">
    <property type="term" value="F:metal ion binding"/>
    <property type="evidence" value="ECO:0007669"/>
    <property type="project" value="UniProtKB-KW"/>
</dbReference>
<dbReference type="Pfam" id="PF14697">
    <property type="entry name" value="Fer4_21"/>
    <property type="match status" value="1"/>
</dbReference>
<name>A0A0V8LXF2_9CHLR</name>
<evidence type="ECO:0000259" key="5">
    <source>
        <dbReference type="PROSITE" id="PS51379"/>
    </source>
</evidence>
<dbReference type="InterPro" id="IPR050572">
    <property type="entry name" value="Fe-S_Ferredoxin"/>
</dbReference>
<dbReference type="InterPro" id="IPR017896">
    <property type="entry name" value="4Fe4S_Fe-S-bd"/>
</dbReference>
<protein>
    <submittedName>
        <fullName evidence="7">4Fe-4S binding protein</fullName>
    </submittedName>
    <submittedName>
        <fullName evidence="6">FeS-binding protein</fullName>
    </submittedName>
</protein>
<dbReference type="GO" id="GO:0051539">
    <property type="term" value="F:4 iron, 4 sulfur cluster binding"/>
    <property type="evidence" value="ECO:0007669"/>
    <property type="project" value="UniProtKB-KW"/>
</dbReference>
<evidence type="ECO:0000256" key="3">
    <source>
        <dbReference type="ARBA" id="ARBA00023004"/>
    </source>
</evidence>
<dbReference type="GeneID" id="3229159"/>
<dbReference type="PATRIC" id="fig|61435.5.peg.1158"/>
<dbReference type="RefSeq" id="WP_010937238.1">
    <property type="nucleotide sequence ID" value="NZ_CP019865.1"/>
</dbReference>
<evidence type="ECO:0000256" key="1">
    <source>
        <dbReference type="ARBA" id="ARBA00022485"/>
    </source>
</evidence>
<evidence type="ECO:0000313" key="6">
    <source>
        <dbReference type="EMBL" id="KSV16200.1"/>
    </source>
</evidence>
<dbReference type="PANTHER" id="PTHR43687:SF1">
    <property type="entry name" value="FERREDOXIN III"/>
    <property type="match status" value="1"/>
</dbReference>
<dbReference type="Proteomes" id="UP001327986">
    <property type="component" value="Chromosome"/>
</dbReference>
<evidence type="ECO:0000313" key="7">
    <source>
        <dbReference type="EMBL" id="WRO07253.1"/>
    </source>
</evidence>
<keyword evidence="2" id="KW-0479">Metal-binding</keyword>
<gene>
    <name evidence="6" type="ORF">DA01_05870</name>
    <name evidence="7" type="ORF">VLL09_07670</name>
</gene>
<dbReference type="OrthoDB" id="9803192at2"/>
<evidence type="ECO:0000256" key="2">
    <source>
        <dbReference type="ARBA" id="ARBA00022723"/>
    </source>
</evidence>